<accession>A0A4Q8AEC2</accession>
<keyword evidence="3" id="KW-1185">Reference proteome</keyword>
<reference evidence="2 3" key="1">
    <citation type="submission" date="2019-02" db="EMBL/GenBank/DDBJ databases">
        <title>Sequencing the genomes of 1000 actinobacteria strains.</title>
        <authorList>
            <person name="Klenk H.-P."/>
        </authorList>
    </citation>
    <scope>NUCLEOTIDE SEQUENCE [LARGE SCALE GENOMIC DNA]</scope>
    <source>
        <strain evidence="2 3">DSM 17364</strain>
    </source>
</reference>
<feature type="transmembrane region" description="Helical" evidence="1">
    <location>
        <begin position="46"/>
        <end position="63"/>
    </location>
</feature>
<dbReference type="EMBL" id="SHLA01000001">
    <property type="protein sequence ID" value="RZU62045.1"/>
    <property type="molecule type" value="Genomic_DNA"/>
</dbReference>
<comment type="caution">
    <text evidence="2">The sequence shown here is derived from an EMBL/GenBank/DDBJ whole genome shotgun (WGS) entry which is preliminary data.</text>
</comment>
<keyword evidence="1" id="KW-0812">Transmembrane</keyword>
<sequence>MYSDGKNKAYSGQGNHGSNVAAFVVMFALFLGSLYSLSFWTLENAWLPGIACLVLATAAFLIPQGIMGRSEIKAEQQEQR</sequence>
<keyword evidence="1" id="KW-0472">Membrane</keyword>
<keyword evidence="1" id="KW-1133">Transmembrane helix</keyword>
<protein>
    <submittedName>
        <fullName evidence="2">Uncharacterized protein</fullName>
    </submittedName>
</protein>
<proteinExistence type="predicted"/>
<dbReference type="Proteomes" id="UP000292685">
    <property type="component" value="Unassembled WGS sequence"/>
</dbReference>
<evidence type="ECO:0000256" key="1">
    <source>
        <dbReference type="SAM" id="Phobius"/>
    </source>
</evidence>
<evidence type="ECO:0000313" key="3">
    <source>
        <dbReference type="Proteomes" id="UP000292685"/>
    </source>
</evidence>
<organism evidence="2 3">
    <name type="scientific">Zhihengliuella halotolerans</name>
    <dbReference type="NCBI Taxonomy" id="370736"/>
    <lineage>
        <taxon>Bacteria</taxon>
        <taxon>Bacillati</taxon>
        <taxon>Actinomycetota</taxon>
        <taxon>Actinomycetes</taxon>
        <taxon>Micrococcales</taxon>
        <taxon>Micrococcaceae</taxon>
        <taxon>Zhihengliuella</taxon>
    </lineage>
</organism>
<evidence type="ECO:0000313" key="2">
    <source>
        <dbReference type="EMBL" id="RZU62045.1"/>
    </source>
</evidence>
<feature type="transmembrane region" description="Helical" evidence="1">
    <location>
        <begin position="20"/>
        <end position="40"/>
    </location>
</feature>
<gene>
    <name evidence="2" type="ORF">EV380_1632</name>
</gene>
<name>A0A4Q8AEC2_9MICC</name>
<dbReference type="AlphaFoldDB" id="A0A4Q8AEC2"/>
<dbReference type="OrthoDB" id="4965490at2"/>